<dbReference type="FunFam" id="3.40.309.10:FF:000012">
    <property type="entry name" value="Betaine aldehyde dehydrogenase"/>
    <property type="match status" value="1"/>
</dbReference>
<gene>
    <name evidence="6" type="ORF">TSA66_24445</name>
</gene>
<protein>
    <submittedName>
        <fullName evidence="6">Aldehyde dehydrogenase</fullName>
    </submittedName>
</protein>
<sequence>MKIHQHLYIGGKWVKPHGKMSADVTHSATEQVIGRICLGNEQDAGDAAYAARDALDSWSATPPAERADWLRKIHGALRERSEQIAALISQEVGSPLRFSRQVQASLPAATFGIHADLLRDFHFAEQVGNSEVLREPAGVVACITPWNYPLHQIAAKLAPALAAGCTVVLKPSEVAPLNAFLFADIIDELGFPAGVFNLVSGTGETVGEALACHPQVDMISFTGSTRTGKRVAMLAAQTFKRVTLELGGKSAAILLDDADYVQAVPGAMRACFLNAGQTCSAHTRMLVPETRYEQVAAMAAHLANEMRVGDPFDERTELGPLVSERQRERVRHFIRAGIEEGAALLAGGPHPPPGLEQGYFVQPTVFGGVQQGMLIEQEEVFGPVLAILSYRDEQDAIRIANESAYGLSGGVWSRDVAHARRVALRMRTGQVDINGGHFNIMAPFGGCKQSGNGRELGRYGIEEFLQYKSLQYPVPATA</sequence>
<dbReference type="SUPFAM" id="SSF53720">
    <property type="entry name" value="ALDH-like"/>
    <property type="match status" value="1"/>
</dbReference>
<dbReference type="AlphaFoldDB" id="A0A0C2BPN8"/>
<dbReference type="Gene3D" id="3.40.309.10">
    <property type="entry name" value="Aldehyde Dehydrogenase, Chain A, domain 2"/>
    <property type="match status" value="1"/>
</dbReference>
<keyword evidence="2 4" id="KW-0560">Oxidoreductase</keyword>
<comment type="similarity">
    <text evidence="1 4">Belongs to the aldehyde dehydrogenase family.</text>
</comment>
<dbReference type="PROSITE" id="PS00687">
    <property type="entry name" value="ALDEHYDE_DEHYDR_GLU"/>
    <property type="match status" value="1"/>
</dbReference>
<feature type="domain" description="Aldehyde dehydrogenase" evidence="5">
    <location>
        <begin position="13"/>
        <end position="469"/>
    </location>
</feature>
<dbReference type="CDD" id="cd07138">
    <property type="entry name" value="ALDH_CddD_SSP0762"/>
    <property type="match status" value="1"/>
</dbReference>
<dbReference type="Pfam" id="PF00171">
    <property type="entry name" value="Aldedh"/>
    <property type="match status" value="1"/>
</dbReference>
<dbReference type="FunFam" id="3.40.605.10:FF:000026">
    <property type="entry name" value="Aldehyde dehydrogenase, putative"/>
    <property type="match status" value="1"/>
</dbReference>
<dbReference type="Gene3D" id="3.40.605.10">
    <property type="entry name" value="Aldehyde Dehydrogenase, Chain A, domain 1"/>
    <property type="match status" value="1"/>
</dbReference>
<evidence type="ECO:0000313" key="7">
    <source>
        <dbReference type="Proteomes" id="UP000031572"/>
    </source>
</evidence>
<name>A0A0C2BPN8_9BURK</name>
<evidence type="ECO:0000313" key="6">
    <source>
        <dbReference type="EMBL" id="KIF83265.1"/>
    </source>
</evidence>
<dbReference type="InterPro" id="IPR015590">
    <property type="entry name" value="Aldehyde_DH_dom"/>
</dbReference>
<evidence type="ECO:0000256" key="4">
    <source>
        <dbReference type="RuleBase" id="RU003345"/>
    </source>
</evidence>
<accession>A0A0C2BPN8</accession>
<evidence type="ECO:0000256" key="1">
    <source>
        <dbReference type="ARBA" id="ARBA00009986"/>
    </source>
</evidence>
<dbReference type="STRING" id="709839.TSA66_24445"/>
<keyword evidence="7" id="KW-1185">Reference proteome</keyword>
<dbReference type="FunFam" id="3.40.605.10:FF:000007">
    <property type="entry name" value="NAD/NADP-dependent betaine aldehyde dehydrogenase"/>
    <property type="match status" value="1"/>
</dbReference>
<dbReference type="PANTHER" id="PTHR42804:SF1">
    <property type="entry name" value="ALDEHYDE DEHYDROGENASE-RELATED"/>
    <property type="match status" value="1"/>
</dbReference>
<proteinExistence type="inferred from homology"/>
<reference evidence="6 7" key="1">
    <citation type="submission" date="2014-12" db="EMBL/GenBank/DDBJ databases">
        <title>Denitrispirillum autotrophicum gen. nov., sp. nov., Denitrifying, Facultatively Autotrophic Bacteria Isolated from Rice Paddy Soil.</title>
        <authorList>
            <person name="Ishii S."/>
            <person name="Ashida N."/>
            <person name="Ohno H."/>
            <person name="Otsuka S."/>
            <person name="Yokota A."/>
            <person name="Senoo K."/>
        </authorList>
    </citation>
    <scope>NUCLEOTIDE SEQUENCE [LARGE SCALE GENOMIC DNA]</scope>
    <source>
        <strain evidence="6 7">TSA66</strain>
    </source>
</reference>
<comment type="caution">
    <text evidence="6">The sequence shown here is derived from an EMBL/GenBank/DDBJ whole genome shotgun (WGS) entry which is preliminary data.</text>
</comment>
<dbReference type="RefSeq" id="WP_040041894.1">
    <property type="nucleotide sequence ID" value="NZ_JWJG01000028.1"/>
</dbReference>
<dbReference type="PANTHER" id="PTHR42804">
    <property type="entry name" value="ALDEHYDE DEHYDROGENASE"/>
    <property type="match status" value="1"/>
</dbReference>
<dbReference type="GO" id="GO:0016620">
    <property type="term" value="F:oxidoreductase activity, acting on the aldehyde or oxo group of donors, NAD or NADP as acceptor"/>
    <property type="evidence" value="ECO:0007669"/>
    <property type="project" value="InterPro"/>
</dbReference>
<organism evidence="6 7">
    <name type="scientific">Noviherbaspirillum autotrophicum</name>
    <dbReference type="NCBI Taxonomy" id="709839"/>
    <lineage>
        <taxon>Bacteria</taxon>
        <taxon>Pseudomonadati</taxon>
        <taxon>Pseudomonadota</taxon>
        <taxon>Betaproteobacteria</taxon>
        <taxon>Burkholderiales</taxon>
        <taxon>Oxalobacteraceae</taxon>
        <taxon>Noviherbaspirillum</taxon>
    </lineage>
</organism>
<dbReference type="Proteomes" id="UP000031572">
    <property type="component" value="Unassembled WGS sequence"/>
</dbReference>
<evidence type="ECO:0000259" key="5">
    <source>
        <dbReference type="Pfam" id="PF00171"/>
    </source>
</evidence>
<dbReference type="InterPro" id="IPR016163">
    <property type="entry name" value="Ald_DH_C"/>
</dbReference>
<evidence type="ECO:0000256" key="3">
    <source>
        <dbReference type="PROSITE-ProRule" id="PRU10007"/>
    </source>
</evidence>
<dbReference type="InterPro" id="IPR016161">
    <property type="entry name" value="Ald_DH/histidinol_DH"/>
</dbReference>
<evidence type="ECO:0000256" key="2">
    <source>
        <dbReference type="ARBA" id="ARBA00023002"/>
    </source>
</evidence>
<dbReference type="OrthoDB" id="6187633at2"/>
<dbReference type="InterPro" id="IPR029510">
    <property type="entry name" value="Ald_DH_CS_GLU"/>
</dbReference>
<dbReference type="EMBL" id="JWJG01000028">
    <property type="protein sequence ID" value="KIF83265.1"/>
    <property type="molecule type" value="Genomic_DNA"/>
</dbReference>
<dbReference type="InterPro" id="IPR016162">
    <property type="entry name" value="Ald_DH_N"/>
</dbReference>
<feature type="active site" evidence="3">
    <location>
        <position position="245"/>
    </location>
</feature>